<gene>
    <name evidence="3" type="ORF">Pla52o_53760</name>
</gene>
<sequence length="411" mass="45342" precursor="true">MTHWVTVTLSIACSLTIWTFASAQEVSTGSPDTTGDAIGFQRLVLSDQYYCDGVASGDIDGDGDLDIVAGPFWYEGPEFQVSHAFYEPVPLPPAESPSNSMFSFVADFSGDGRQDILVLGRVHKHEAVWYENPGTTDDLWQKHVAFHRVRGESPTMIDLDGDGVPQVICHWDGCWGSIQPDPSQPTQPWRFIRIGAPEDWPQFYHGQGVGDVNHDGRLDLILNDGWYEQPQIVAGNPQWKFHRGRFSQGRGGAQMFSQDIDGDGDQDVISAIDAHGWGLAWYEHVKTDTDPTFKEHLIMGDRSAIKQYGVAFTQPHALALADINGDGLPDIVTGKRRWAHGPDGDIEPAALPVVYWFELRREAGGVRYVPHMIDDASGVGVQILATDLNQDGRIDVATASKLGTFVFLQKP</sequence>
<dbReference type="Pfam" id="PF13517">
    <property type="entry name" value="FG-GAP_3"/>
    <property type="match status" value="2"/>
</dbReference>
<organism evidence="3 4">
    <name type="scientific">Novipirellula galeiformis</name>
    <dbReference type="NCBI Taxonomy" id="2528004"/>
    <lineage>
        <taxon>Bacteria</taxon>
        <taxon>Pseudomonadati</taxon>
        <taxon>Planctomycetota</taxon>
        <taxon>Planctomycetia</taxon>
        <taxon>Pirellulales</taxon>
        <taxon>Pirellulaceae</taxon>
        <taxon>Novipirellula</taxon>
    </lineage>
</organism>
<keyword evidence="4" id="KW-1185">Reference proteome</keyword>
<feature type="signal peptide" evidence="2">
    <location>
        <begin position="1"/>
        <end position="23"/>
    </location>
</feature>
<dbReference type="Proteomes" id="UP000316304">
    <property type="component" value="Unassembled WGS sequence"/>
</dbReference>
<dbReference type="PANTHER" id="PTHR46580:SF4">
    <property type="entry name" value="ATP_GTP-BINDING PROTEIN"/>
    <property type="match status" value="1"/>
</dbReference>
<proteinExistence type="predicted"/>
<protein>
    <submittedName>
        <fullName evidence="3">FG-GAP repeat protein</fullName>
    </submittedName>
</protein>
<evidence type="ECO:0000313" key="4">
    <source>
        <dbReference type="Proteomes" id="UP000316304"/>
    </source>
</evidence>
<dbReference type="PANTHER" id="PTHR46580">
    <property type="entry name" value="SENSOR KINASE-RELATED"/>
    <property type="match status" value="1"/>
</dbReference>
<dbReference type="RefSeq" id="WP_146597290.1">
    <property type="nucleotide sequence ID" value="NZ_SJPT01000014.1"/>
</dbReference>
<dbReference type="InterPro" id="IPR028994">
    <property type="entry name" value="Integrin_alpha_N"/>
</dbReference>
<dbReference type="Gene3D" id="2.130.10.130">
    <property type="entry name" value="Integrin alpha, N-terminal"/>
    <property type="match status" value="2"/>
</dbReference>
<feature type="chain" id="PRO_5022721733" evidence="2">
    <location>
        <begin position="24"/>
        <end position="411"/>
    </location>
</feature>
<dbReference type="OrthoDB" id="228608at2"/>
<dbReference type="InterPro" id="IPR013517">
    <property type="entry name" value="FG-GAP"/>
</dbReference>
<evidence type="ECO:0000313" key="3">
    <source>
        <dbReference type="EMBL" id="TWU17201.1"/>
    </source>
</evidence>
<comment type="caution">
    <text evidence="3">The sequence shown here is derived from an EMBL/GenBank/DDBJ whole genome shotgun (WGS) entry which is preliminary data.</text>
</comment>
<keyword evidence="1 2" id="KW-0732">Signal</keyword>
<evidence type="ECO:0000256" key="1">
    <source>
        <dbReference type="ARBA" id="ARBA00022729"/>
    </source>
</evidence>
<reference evidence="3 4" key="1">
    <citation type="submission" date="2019-02" db="EMBL/GenBank/DDBJ databases">
        <title>Deep-cultivation of Planctomycetes and their phenomic and genomic characterization uncovers novel biology.</title>
        <authorList>
            <person name="Wiegand S."/>
            <person name="Jogler M."/>
            <person name="Boedeker C."/>
            <person name="Pinto D."/>
            <person name="Vollmers J."/>
            <person name="Rivas-Marin E."/>
            <person name="Kohn T."/>
            <person name="Peeters S.H."/>
            <person name="Heuer A."/>
            <person name="Rast P."/>
            <person name="Oberbeckmann S."/>
            <person name="Bunk B."/>
            <person name="Jeske O."/>
            <person name="Meyerdierks A."/>
            <person name="Storesund J.E."/>
            <person name="Kallscheuer N."/>
            <person name="Luecker S."/>
            <person name="Lage O.M."/>
            <person name="Pohl T."/>
            <person name="Merkel B.J."/>
            <person name="Hornburger P."/>
            <person name="Mueller R.-W."/>
            <person name="Bruemmer F."/>
            <person name="Labrenz M."/>
            <person name="Spormann A.M."/>
            <person name="Op Den Camp H."/>
            <person name="Overmann J."/>
            <person name="Amann R."/>
            <person name="Jetten M.S.M."/>
            <person name="Mascher T."/>
            <person name="Medema M.H."/>
            <person name="Devos D.P."/>
            <person name="Kaster A.-K."/>
            <person name="Ovreas L."/>
            <person name="Rohde M."/>
            <person name="Galperin M.Y."/>
            <person name="Jogler C."/>
        </authorList>
    </citation>
    <scope>NUCLEOTIDE SEQUENCE [LARGE SCALE GENOMIC DNA]</scope>
    <source>
        <strain evidence="3 4">Pla52o</strain>
    </source>
</reference>
<name>A0A5C6C0N6_9BACT</name>
<accession>A0A5C6C0N6</accession>
<dbReference type="AlphaFoldDB" id="A0A5C6C0N6"/>
<dbReference type="SUPFAM" id="SSF69318">
    <property type="entry name" value="Integrin alpha N-terminal domain"/>
    <property type="match status" value="1"/>
</dbReference>
<dbReference type="EMBL" id="SJPT01000014">
    <property type="protein sequence ID" value="TWU17201.1"/>
    <property type="molecule type" value="Genomic_DNA"/>
</dbReference>
<evidence type="ECO:0000256" key="2">
    <source>
        <dbReference type="SAM" id="SignalP"/>
    </source>
</evidence>